<organism evidence="2 3">
    <name type="scientific">Rhodobium orientis</name>
    <dbReference type="NCBI Taxonomy" id="34017"/>
    <lineage>
        <taxon>Bacteria</taxon>
        <taxon>Pseudomonadati</taxon>
        <taxon>Pseudomonadota</taxon>
        <taxon>Alphaproteobacteria</taxon>
        <taxon>Hyphomicrobiales</taxon>
        <taxon>Rhodobiaceae</taxon>
        <taxon>Rhodobium</taxon>
    </lineage>
</organism>
<evidence type="ECO:0000313" key="3">
    <source>
        <dbReference type="Proteomes" id="UP000249299"/>
    </source>
</evidence>
<proteinExistence type="predicted"/>
<dbReference type="EMBL" id="NPEV01000063">
    <property type="protein sequence ID" value="RAI24883.1"/>
    <property type="molecule type" value="Genomic_DNA"/>
</dbReference>
<accession>A0A327JI29</accession>
<dbReference type="SUPFAM" id="SSF52540">
    <property type="entry name" value="P-loop containing nucleoside triphosphate hydrolases"/>
    <property type="match status" value="1"/>
</dbReference>
<dbReference type="InterPro" id="IPR027417">
    <property type="entry name" value="P-loop_NTPase"/>
</dbReference>
<dbReference type="Proteomes" id="UP000249299">
    <property type="component" value="Unassembled WGS sequence"/>
</dbReference>
<name>A0A327JI29_9HYPH</name>
<evidence type="ECO:0000256" key="1">
    <source>
        <dbReference type="SAM" id="Coils"/>
    </source>
</evidence>
<dbReference type="Gene3D" id="3.40.50.300">
    <property type="entry name" value="P-loop containing nucleotide triphosphate hydrolases"/>
    <property type="match status" value="2"/>
</dbReference>
<protein>
    <recommendedName>
        <fullName evidence="4">Rad50/SbcC-type AAA domain-containing protein</fullName>
    </recommendedName>
</protein>
<dbReference type="RefSeq" id="WP_111436284.1">
    <property type="nucleotide sequence ID" value="NZ_JACIGG010000013.1"/>
</dbReference>
<sequence length="563" mass="63923">MKNLRFKNVWLLSRKEQTARQEDLSNPKTAILGQNKMGKSCLIKSLYQAFGADPEITHPNWRSANVEICVDFEIDDKPYSMVRKLGHYGIFDGNGSLILSTSKVTRELGPILGEMLGFGLKTTVGRGPEMVTPPPAYCFLPFYADQDKSWTATWTGFANLNAVSNTRRKCAEYHSGQRPNAYYEALGEQQATDRLISELKTERDVLNKAKARFDQKRQHLAIDLQPEAYGDRVEILINELQVLQAKQDQIKSDISCLVDERVLYVEQIRLSKIALDELDADYEYASTQPDEVICPTCGTPHSNDFVNRFSIAADADSCREIIAFGQGKIDELNDKIDKAQNRLNDIGKEAGRLHSVLSEERGKLRLRDILRGESERMLDTSFSEEFAALDAKISESMISSSNAEIRKKATRDNKRLKEISTTYKSFMTKFLHDLDVQTLREKDYSDIKGTIKTTGSELPRAILAYRFAFFHTMLKHSSSPLCPLVIDSPLQQDQDDENIPRILNFIVNNTPGNCQLVLGCVKLHGVDFDGHIIEARVKHKLLQEERFEFVKSKMDPLVNRLLR</sequence>
<dbReference type="OrthoDB" id="8107482at2"/>
<keyword evidence="3" id="KW-1185">Reference proteome</keyword>
<comment type="caution">
    <text evidence="2">The sequence shown here is derived from an EMBL/GenBank/DDBJ whole genome shotgun (WGS) entry which is preliminary data.</text>
</comment>
<evidence type="ECO:0008006" key="4">
    <source>
        <dbReference type="Google" id="ProtNLM"/>
    </source>
</evidence>
<feature type="coiled-coil region" evidence="1">
    <location>
        <begin position="196"/>
        <end position="253"/>
    </location>
</feature>
<reference evidence="2 3" key="1">
    <citation type="submission" date="2017-07" db="EMBL/GenBank/DDBJ databases">
        <title>Draft Genome Sequences of Select Purple Nonsulfur Bacteria.</title>
        <authorList>
            <person name="Lasarre B."/>
            <person name="Mckinlay J.B."/>
        </authorList>
    </citation>
    <scope>NUCLEOTIDE SEQUENCE [LARGE SCALE GENOMIC DNA]</scope>
    <source>
        <strain evidence="2 3">DSM 11290</strain>
    </source>
</reference>
<dbReference type="AlphaFoldDB" id="A0A327JI29"/>
<keyword evidence="1" id="KW-0175">Coiled coil</keyword>
<evidence type="ECO:0000313" key="2">
    <source>
        <dbReference type="EMBL" id="RAI24883.1"/>
    </source>
</evidence>
<feature type="coiled-coil region" evidence="1">
    <location>
        <begin position="322"/>
        <end position="349"/>
    </location>
</feature>
<gene>
    <name evidence="2" type="ORF">CH339_20630</name>
</gene>